<dbReference type="AlphaFoldDB" id="A0A7W6PA67"/>
<dbReference type="EMBL" id="JACIDZ010000006">
    <property type="protein sequence ID" value="MBB4122096.1"/>
    <property type="molecule type" value="Genomic_DNA"/>
</dbReference>
<dbReference type="Proteomes" id="UP000530571">
    <property type="component" value="Unassembled WGS sequence"/>
</dbReference>
<accession>A0A7W6PA67</accession>
<evidence type="ECO:0000313" key="1">
    <source>
        <dbReference type="EMBL" id="MBB4122096.1"/>
    </source>
</evidence>
<proteinExistence type="predicted"/>
<comment type="caution">
    <text evidence="1">The sequence shown here is derived from an EMBL/GenBank/DDBJ whole genome shotgun (WGS) entry which is preliminary data.</text>
</comment>
<evidence type="ECO:0000313" key="2">
    <source>
        <dbReference type="Proteomes" id="UP000530571"/>
    </source>
</evidence>
<evidence type="ECO:0008006" key="3">
    <source>
        <dbReference type="Google" id="ProtNLM"/>
    </source>
</evidence>
<dbReference type="Pfam" id="PF06906">
    <property type="entry name" value="DUF1272"/>
    <property type="match status" value="1"/>
</dbReference>
<reference evidence="1 2" key="1">
    <citation type="submission" date="2020-08" db="EMBL/GenBank/DDBJ databases">
        <title>Genomic Encyclopedia of Type Strains, Phase IV (KMG-IV): sequencing the most valuable type-strain genomes for metagenomic binning, comparative biology and taxonomic classification.</title>
        <authorList>
            <person name="Goeker M."/>
        </authorList>
    </citation>
    <scope>NUCLEOTIDE SEQUENCE [LARGE SCALE GENOMIC DNA]</scope>
    <source>
        <strain evidence="1 2">DSM 28101</strain>
    </source>
</reference>
<organism evidence="1 2">
    <name type="scientific">Martelella radicis</name>
    <dbReference type="NCBI Taxonomy" id="1397476"/>
    <lineage>
        <taxon>Bacteria</taxon>
        <taxon>Pseudomonadati</taxon>
        <taxon>Pseudomonadota</taxon>
        <taxon>Alphaproteobacteria</taxon>
        <taxon>Hyphomicrobiales</taxon>
        <taxon>Aurantimonadaceae</taxon>
        <taxon>Martelella</taxon>
    </lineage>
</organism>
<sequence length="84" mass="8921">MLELRPNCECCDRDLPPDSGEAMICTFECTFCRDCVDTVLHNVCPNCGGGFAPRPIRPAAALLRHPASTTRVLKAEGCGPASAA</sequence>
<dbReference type="InterPro" id="IPR010696">
    <property type="entry name" value="DUF1272"/>
</dbReference>
<keyword evidence="2" id="KW-1185">Reference proteome</keyword>
<protein>
    <recommendedName>
        <fullName evidence="3">DUF1272 domain-containing protein</fullName>
    </recommendedName>
</protein>
<gene>
    <name evidence="1" type="ORF">GGR30_002025</name>
</gene>
<name>A0A7W6PA67_9HYPH</name>
<dbReference type="RefSeq" id="WP_183485757.1">
    <property type="nucleotide sequence ID" value="NZ_JACIDZ010000006.1"/>
</dbReference>